<dbReference type="Proteomes" id="UP000030762">
    <property type="component" value="Unassembled WGS sequence"/>
</dbReference>
<protein>
    <recommendedName>
        <fullName evidence="5">Transcription initiation factor TFIID subunit 1 histone acetyltransferase domain-containing protein</fullName>
    </recommendedName>
</protein>
<dbReference type="GeneID" id="19951840"/>
<dbReference type="VEuPathDB" id="FungiDB:SDRG_11113"/>
<reference evidence="6 7" key="1">
    <citation type="submission" date="2012-04" db="EMBL/GenBank/DDBJ databases">
        <title>The Genome Sequence of Saprolegnia declina VS20.</title>
        <authorList>
            <consortium name="The Broad Institute Genome Sequencing Platform"/>
            <person name="Russ C."/>
            <person name="Nusbaum C."/>
            <person name="Tyler B."/>
            <person name="van West P."/>
            <person name="Dieguez-Uribeondo J."/>
            <person name="de Bruijn I."/>
            <person name="Tripathy S."/>
            <person name="Jiang R."/>
            <person name="Young S.K."/>
            <person name="Zeng Q."/>
            <person name="Gargeya S."/>
            <person name="Fitzgerald M."/>
            <person name="Haas B."/>
            <person name="Abouelleil A."/>
            <person name="Alvarado L."/>
            <person name="Arachchi H.M."/>
            <person name="Berlin A."/>
            <person name="Chapman S.B."/>
            <person name="Goldberg J."/>
            <person name="Griggs A."/>
            <person name="Gujja S."/>
            <person name="Hansen M."/>
            <person name="Howarth C."/>
            <person name="Imamovic A."/>
            <person name="Larimer J."/>
            <person name="McCowen C."/>
            <person name="Montmayeur A."/>
            <person name="Murphy C."/>
            <person name="Neiman D."/>
            <person name="Pearson M."/>
            <person name="Priest M."/>
            <person name="Roberts A."/>
            <person name="Saif S."/>
            <person name="Shea T."/>
            <person name="Sisk P."/>
            <person name="Sykes S."/>
            <person name="Wortman J."/>
            <person name="Nusbaum C."/>
            <person name="Birren B."/>
        </authorList>
    </citation>
    <scope>NUCLEOTIDE SEQUENCE [LARGE SCALE GENOMIC DNA]</scope>
    <source>
        <strain evidence="6 7">VS20</strain>
    </source>
</reference>
<dbReference type="InParanoid" id="T0RFX8"/>
<dbReference type="GO" id="GO:0016251">
    <property type="term" value="F:RNA polymerase II general transcription initiation factor activity"/>
    <property type="evidence" value="ECO:0007669"/>
    <property type="project" value="InterPro"/>
</dbReference>
<evidence type="ECO:0000256" key="4">
    <source>
        <dbReference type="SAM" id="MobiDB-lite"/>
    </source>
</evidence>
<proteinExistence type="predicted"/>
<keyword evidence="3" id="KW-0539">Nucleus</keyword>
<organism evidence="6 7">
    <name type="scientific">Saprolegnia diclina (strain VS20)</name>
    <dbReference type="NCBI Taxonomy" id="1156394"/>
    <lineage>
        <taxon>Eukaryota</taxon>
        <taxon>Sar</taxon>
        <taxon>Stramenopiles</taxon>
        <taxon>Oomycota</taxon>
        <taxon>Saprolegniomycetes</taxon>
        <taxon>Saprolegniales</taxon>
        <taxon>Saprolegniaceae</taxon>
        <taxon>Saprolegnia</taxon>
    </lineage>
</organism>
<dbReference type="GO" id="GO:0005669">
    <property type="term" value="C:transcription factor TFIID complex"/>
    <property type="evidence" value="ECO:0007669"/>
    <property type="project" value="InterPro"/>
</dbReference>
<dbReference type="OrthoDB" id="68039at2759"/>
<dbReference type="OMA" id="QLERTPW"/>
<accession>T0RFX8</accession>
<dbReference type="RefSeq" id="XP_008615361.1">
    <property type="nucleotide sequence ID" value="XM_008617139.1"/>
</dbReference>
<dbReference type="STRING" id="1156394.T0RFX8"/>
<name>T0RFX8_SAPDV</name>
<dbReference type="PANTHER" id="PTHR13900">
    <property type="entry name" value="TRANSCRIPTION INITIATION FACTOR TFIID"/>
    <property type="match status" value="1"/>
</dbReference>
<feature type="compositionally biased region" description="Basic and acidic residues" evidence="4">
    <location>
        <begin position="1014"/>
        <end position="1026"/>
    </location>
</feature>
<evidence type="ECO:0000256" key="3">
    <source>
        <dbReference type="ARBA" id="ARBA00023242"/>
    </source>
</evidence>
<dbReference type="PANTHER" id="PTHR13900:SF0">
    <property type="entry name" value="TRANSCRIPTION INITIATION FACTOR TFIID SUBUNIT 1"/>
    <property type="match status" value="1"/>
</dbReference>
<evidence type="ECO:0000313" key="7">
    <source>
        <dbReference type="Proteomes" id="UP000030762"/>
    </source>
</evidence>
<dbReference type="GO" id="GO:0004402">
    <property type="term" value="F:histone acetyltransferase activity"/>
    <property type="evidence" value="ECO:0007669"/>
    <property type="project" value="InterPro"/>
</dbReference>
<dbReference type="AlphaFoldDB" id="T0RFX8"/>
<keyword evidence="2" id="KW-0103">Bromodomain</keyword>
<evidence type="ECO:0000256" key="2">
    <source>
        <dbReference type="ARBA" id="ARBA00023117"/>
    </source>
</evidence>
<feature type="region of interest" description="Disordered" evidence="4">
    <location>
        <begin position="1014"/>
        <end position="1070"/>
    </location>
</feature>
<keyword evidence="7" id="KW-1185">Reference proteome</keyword>
<dbReference type="GO" id="GO:0017025">
    <property type="term" value="F:TBP-class protein binding"/>
    <property type="evidence" value="ECO:0007669"/>
    <property type="project" value="InterPro"/>
</dbReference>
<dbReference type="Pfam" id="PF12157">
    <property type="entry name" value="DUF3591"/>
    <property type="match status" value="1"/>
</dbReference>
<dbReference type="Gene3D" id="1.20.920.10">
    <property type="entry name" value="Bromodomain-like"/>
    <property type="match status" value="1"/>
</dbReference>
<dbReference type="GO" id="GO:0051123">
    <property type="term" value="P:RNA polymerase II preinitiation complex assembly"/>
    <property type="evidence" value="ECO:0007669"/>
    <property type="project" value="TreeGrafter"/>
</dbReference>
<feature type="domain" description="Transcription initiation factor TFIID subunit 1 histone acetyltransferase" evidence="5">
    <location>
        <begin position="320"/>
        <end position="816"/>
    </location>
</feature>
<dbReference type="InterPro" id="IPR036427">
    <property type="entry name" value="Bromodomain-like_sf"/>
</dbReference>
<comment type="subcellular location">
    <subcellularLocation>
        <location evidence="1">Nucleus</location>
    </subcellularLocation>
</comment>
<feature type="compositionally biased region" description="Low complexity" evidence="4">
    <location>
        <begin position="1032"/>
        <end position="1043"/>
    </location>
</feature>
<feature type="region of interest" description="Disordered" evidence="4">
    <location>
        <begin position="316"/>
        <end position="339"/>
    </location>
</feature>
<sequence>MSRGKMQRPTAVATPPMDCAIDDLGQLSFMQLYAKQSLDVRGVLRQLVQDLDETAPFADDGSDDSLRCMQDDIDLLQQSSSVPSHASMTQNRVGKPMRRFPSAVPPGAPRTVLQLPDALYLPVEQLDWEQDIVWGDAPCLGSASVMTLEENTTQRPKVASRVCTRPPTAMLHDIDSRRSCTTSQSLEAAQKVLFDMTLPRTYRWEAPSSLGQSTRQELAPTLTCPLNPSLDDGAWLNAVAWDCCLDMPPSQVVLDANDTQIVLSSSAAERIPLLIPSCPVSIFEKRREASRVEEAKKGRLQVATDTLALDDATAAVADTERTTHRRDTRRRHHMASVHHSVPATQLTWATPELSPQQLRDLHRPRGKFCSDERLVIAPARDAAAAFVNTEATHVMTASDLSSTGGGKLILLEYVEQHPPVLSHPGMASRLLHFWRPSSETTAPPSVDLGEIVTLGENDDTPFLGDVPAGTLVSSLHSNLAKIPIFQHTPRALMLEATTEFEYFLLVRTASRKRGASALSLLELPPVFVAGQVEPQMEVPAPGSRAANSFIKPYMSLHVLRLFQATGNNERIFMDAVQRLFPSQSITAVRKCLKELATFEREAGGWAPKAAHERVTDEAVLATLTPEAVCLYESHLRGHRQLQDMGLSQLTSSVDVAKAIEQLTKRLKSRQTQLQTRVLSPHGFSKREFARQAKALWALDPEVGRPMHDIQIARSIALQLERTPWQWTRNYVECHVQGKGMLKLTGDGDPSACGEGFSFLRAAATRASGALSASTALLSGTSADLRKLTMKQAGVVLKVLGMDEEAIRKLPRWDRVAMIRTLSVKGSQRGEVGLDKFVRGSRKSLHAQHQAYLTQCDLRYRAQIDALASDRIVDDDEDDESEDDDVGDLEHDVFGANGDDLMAARSATGLHNLFAKDGPRSQRSTLVLQARDDAAELENLKRDMADTSGGSRTPLFATPLTQVASMASATRPARRQAIKRVTRTVHEDGSETVKIAFIVDPIAVQLYTANIKKDHAAKGSRSTDKNPHAALGSSPSSASTTPTHPTKKPKRRHEVSASLDEHGARKRPKRSLSRLPIARLNALLERVFFQLLAMPESAHLCDNKQMKDGKGMDLQRMRGKLSDLAYDSVQSFGDDVALMATSTVLLQGDTSNVAGTVSHVVAKVTAALQDLDDALRPLEQQLRASRPPTSESY</sequence>
<dbReference type="eggNOG" id="KOG0008">
    <property type="taxonomic scope" value="Eukaryota"/>
</dbReference>
<evidence type="ECO:0000256" key="1">
    <source>
        <dbReference type="ARBA" id="ARBA00004123"/>
    </source>
</evidence>
<dbReference type="InterPro" id="IPR022591">
    <property type="entry name" value="TAF1_HAT_dom"/>
</dbReference>
<gene>
    <name evidence="6" type="ORF">SDRG_11113</name>
</gene>
<evidence type="ECO:0000313" key="6">
    <source>
        <dbReference type="EMBL" id="EQC31188.1"/>
    </source>
</evidence>
<dbReference type="EMBL" id="JH767170">
    <property type="protein sequence ID" value="EQC31188.1"/>
    <property type="molecule type" value="Genomic_DNA"/>
</dbReference>
<dbReference type="InterPro" id="IPR040240">
    <property type="entry name" value="TAF1"/>
</dbReference>
<evidence type="ECO:0000259" key="5">
    <source>
        <dbReference type="Pfam" id="PF12157"/>
    </source>
</evidence>
<feature type="compositionally biased region" description="Basic residues" evidence="4">
    <location>
        <begin position="323"/>
        <end position="336"/>
    </location>
</feature>